<gene>
    <name evidence="8" type="ORF">GQF02_05830</name>
</gene>
<dbReference type="InterPro" id="IPR036264">
    <property type="entry name" value="Bact_exopeptidase_dim_dom"/>
</dbReference>
<keyword evidence="7" id="KW-0862">Zinc</keyword>
<evidence type="ECO:0000256" key="2">
    <source>
        <dbReference type="ARBA" id="ARBA00006153"/>
    </source>
</evidence>
<feature type="binding site" evidence="7">
    <location>
        <position position="131"/>
    </location>
    <ligand>
        <name>Zn(2+)</name>
        <dbReference type="ChEBI" id="CHEBI:29105"/>
        <label>2</label>
    </ligand>
</feature>
<feature type="binding site" evidence="7">
    <location>
        <position position="386"/>
    </location>
    <ligand>
        <name>Zn(2+)</name>
        <dbReference type="ChEBI" id="CHEBI:29105"/>
        <label>2</label>
    </ligand>
</feature>
<evidence type="ECO:0000313" key="9">
    <source>
        <dbReference type="Proteomes" id="UP000467214"/>
    </source>
</evidence>
<dbReference type="AlphaFoldDB" id="A0A845BVF2"/>
<dbReference type="Gene3D" id="3.40.630.10">
    <property type="entry name" value="Zn peptidases"/>
    <property type="match status" value="1"/>
</dbReference>
<evidence type="ECO:0000256" key="3">
    <source>
        <dbReference type="ARBA" id="ARBA00011738"/>
    </source>
</evidence>
<dbReference type="PANTHER" id="PTHR32494">
    <property type="entry name" value="ALLANTOATE DEIMINASE-RELATED"/>
    <property type="match status" value="1"/>
</dbReference>
<comment type="subunit">
    <text evidence="3">Homodimer.</text>
</comment>
<dbReference type="NCBIfam" id="TIGR01879">
    <property type="entry name" value="hydantase"/>
    <property type="match status" value="1"/>
</dbReference>
<proteinExistence type="inferred from homology"/>
<dbReference type="InterPro" id="IPR002933">
    <property type="entry name" value="Peptidase_M20"/>
</dbReference>
<evidence type="ECO:0000256" key="5">
    <source>
        <dbReference type="ARBA" id="ARBA00022801"/>
    </source>
</evidence>
<dbReference type="EMBL" id="WSSB01000004">
    <property type="protein sequence ID" value="MXR36493.1"/>
    <property type="molecule type" value="Genomic_DNA"/>
</dbReference>
<sequence length="422" mass="44213">MKTCIDDGVPAFDGARLLDGLRTLRGFGARGDAVCRQSLSADDMRSRRYLARRMLDAGLDARIDGVGNVIGRSRQSGPALLLGSHSDTQPVGGWLDGTLGVLAAIEVARALLRCPATAHLAVDVASFIDEEGSHLGFLGSRAAAGLLDQATLDASDSLQGGSLLPRLKAAGLSGLVEPLDLARYAGFIELHIEQGPYLDDAGQSLGVVTAIVGARTLDIVASGEMNHAGSTPMARRRDAGRAMIHLAAALDQCLEQMAGPYTVWNFGQMAFSPGATAIVPDGAMLRLQFRDQDEDLLDAVEAAMMALVQARNGRDGVRLEAVRRGEPTRAVCMDGGLREACIHAAHAVAPTAWRELPSGALHDAGILGRVMPAAMLFVPSIGGISHSAAEDTRTEHLLAGGEALLQAVIAWARINNQLADGS</sequence>
<comment type="cofactor">
    <cofactor evidence="7">
        <name>Zn(2+)</name>
        <dbReference type="ChEBI" id="CHEBI:29105"/>
    </cofactor>
    <text evidence="7">Binds 2 Zn(2+) ions per subunit.</text>
</comment>
<dbReference type="PANTHER" id="PTHR32494:SF19">
    <property type="entry name" value="ALLANTOATE DEIMINASE-RELATED"/>
    <property type="match status" value="1"/>
</dbReference>
<evidence type="ECO:0000313" key="8">
    <source>
        <dbReference type="EMBL" id="MXR36493.1"/>
    </source>
</evidence>
<name>A0A845BVF2_9NEIS</name>
<feature type="binding site" evidence="7">
    <location>
        <position position="191"/>
    </location>
    <ligand>
        <name>Zn(2+)</name>
        <dbReference type="ChEBI" id="CHEBI:29105"/>
        <label>1</label>
    </ligand>
</feature>
<keyword evidence="5 8" id="KW-0378">Hydrolase</keyword>
<reference evidence="8 9" key="1">
    <citation type="submission" date="2019-12" db="EMBL/GenBank/DDBJ databases">
        <title>Neisseriaceae gen. nov. sp. Genome sequencing and assembly.</title>
        <authorList>
            <person name="Liu Z."/>
            <person name="Li A."/>
        </authorList>
    </citation>
    <scope>NUCLEOTIDE SEQUENCE [LARGE SCALE GENOMIC DNA]</scope>
    <source>
        <strain evidence="8 9">B2N2-7</strain>
    </source>
</reference>
<feature type="binding site" evidence="7">
    <location>
        <position position="85"/>
    </location>
    <ligand>
        <name>Zn(2+)</name>
        <dbReference type="ChEBI" id="CHEBI:29105"/>
        <label>1</label>
    </ligand>
</feature>
<accession>A0A845BVF2</accession>
<protein>
    <submittedName>
        <fullName evidence="8">Hydantoinase/carbamoylase family amidase</fullName>
        <ecNumber evidence="8">3.5.-.-</ecNumber>
    </submittedName>
</protein>
<dbReference type="PIRSF" id="PIRSF001235">
    <property type="entry name" value="Amidase_carbamoylase"/>
    <property type="match status" value="1"/>
</dbReference>
<comment type="similarity">
    <text evidence="2">Belongs to the peptidase M20 family.</text>
</comment>
<dbReference type="SUPFAM" id="SSF55031">
    <property type="entry name" value="Bacterial exopeptidase dimerisation domain"/>
    <property type="match status" value="1"/>
</dbReference>
<dbReference type="GO" id="GO:0016813">
    <property type="term" value="F:hydrolase activity, acting on carbon-nitrogen (but not peptide) bonds, in linear amidines"/>
    <property type="evidence" value="ECO:0007669"/>
    <property type="project" value="InterPro"/>
</dbReference>
<evidence type="ECO:0000256" key="7">
    <source>
        <dbReference type="PIRSR" id="PIRSR001235-1"/>
    </source>
</evidence>
<dbReference type="SUPFAM" id="SSF53187">
    <property type="entry name" value="Zn-dependent exopeptidases"/>
    <property type="match status" value="1"/>
</dbReference>
<dbReference type="Proteomes" id="UP000467214">
    <property type="component" value="Unassembled WGS sequence"/>
</dbReference>
<organism evidence="8 9">
    <name type="scientific">Craterilacuibacter sinensis</name>
    <dbReference type="NCBI Taxonomy" id="2686017"/>
    <lineage>
        <taxon>Bacteria</taxon>
        <taxon>Pseudomonadati</taxon>
        <taxon>Pseudomonadota</taxon>
        <taxon>Betaproteobacteria</taxon>
        <taxon>Neisseriales</taxon>
        <taxon>Neisseriaceae</taxon>
        <taxon>Craterilacuibacter</taxon>
    </lineage>
</organism>
<dbReference type="Pfam" id="PF01546">
    <property type="entry name" value="Peptidase_M20"/>
    <property type="match status" value="1"/>
</dbReference>
<dbReference type="Gene3D" id="3.30.70.360">
    <property type="match status" value="1"/>
</dbReference>
<feature type="binding site" evidence="7">
    <location>
        <position position="96"/>
    </location>
    <ligand>
        <name>Zn(2+)</name>
        <dbReference type="ChEBI" id="CHEBI:29105"/>
        <label>2</label>
    </ligand>
</feature>
<evidence type="ECO:0000256" key="4">
    <source>
        <dbReference type="ARBA" id="ARBA00022723"/>
    </source>
</evidence>
<dbReference type="InterPro" id="IPR010158">
    <property type="entry name" value="Amidase_Cbmase"/>
</dbReference>
<comment type="cofactor">
    <cofactor evidence="1">
        <name>Mn(2+)</name>
        <dbReference type="ChEBI" id="CHEBI:29035"/>
    </cofactor>
</comment>
<dbReference type="RefSeq" id="WP_160795570.1">
    <property type="nucleotide sequence ID" value="NZ_WSSB01000004.1"/>
</dbReference>
<dbReference type="EC" id="3.5.-.-" evidence="8"/>
<comment type="caution">
    <text evidence="8">The sequence shown here is derived from an EMBL/GenBank/DDBJ whole genome shotgun (WGS) entry which is preliminary data.</text>
</comment>
<feature type="binding site" evidence="7">
    <location>
        <position position="96"/>
    </location>
    <ligand>
        <name>Zn(2+)</name>
        <dbReference type="ChEBI" id="CHEBI:29105"/>
        <label>1</label>
    </ligand>
</feature>
<evidence type="ECO:0000256" key="6">
    <source>
        <dbReference type="ARBA" id="ARBA00023211"/>
    </source>
</evidence>
<evidence type="ECO:0000256" key="1">
    <source>
        <dbReference type="ARBA" id="ARBA00001936"/>
    </source>
</evidence>
<keyword evidence="6" id="KW-0464">Manganese</keyword>
<keyword evidence="9" id="KW-1185">Reference proteome</keyword>
<dbReference type="GO" id="GO:0046872">
    <property type="term" value="F:metal ion binding"/>
    <property type="evidence" value="ECO:0007669"/>
    <property type="project" value="UniProtKB-KW"/>
</dbReference>
<keyword evidence="4 7" id="KW-0479">Metal-binding</keyword>